<dbReference type="InterPro" id="IPR001714">
    <property type="entry name" value="Pept_M24_MAP"/>
</dbReference>
<protein>
    <submittedName>
        <fullName evidence="2">Metallopeptidase M24 family protein</fullName>
    </submittedName>
</protein>
<dbReference type="AlphaFoldDB" id="X8DB96"/>
<dbReference type="GO" id="GO:0004177">
    <property type="term" value="F:aminopeptidase activity"/>
    <property type="evidence" value="ECO:0007669"/>
    <property type="project" value="UniProtKB-ARBA"/>
</dbReference>
<evidence type="ECO:0000259" key="1">
    <source>
        <dbReference type="Pfam" id="PF00557"/>
    </source>
</evidence>
<dbReference type="Pfam" id="PF00557">
    <property type="entry name" value="Peptidase_M24"/>
    <property type="match status" value="1"/>
</dbReference>
<feature type="domain" description="Peptidase M24" evidence="1">
    <location>
        <begin position="15"/>
        <end position="161"/>
    </location>
</feature>
<dbReference type="CDD" id="cd01066">
    <property type="entry name" value="APP_MetAP"/>
    <property type="match status" value="1"/>
</dbReference>
<accession>X8DB96</accession>
<dbReference type="Gene3D" id="3.90.230.10">
    <property type="entry name" value="Creatinase/methionine aminopeptidase superfamily"/>
    <property type="match status" value="1"/>
</dbReference>
<dbReference type="InterPro" id="IPR036005">
    <property type="entry name" value="Creatinase/aminopeptidase-like"/>
</dbReference>
<evidence type="ECO:0000313" key="2">
    <source>
        <dbReference type="EMBL" id="EUA65649.1"/>
    </source>
</evidence>
<dbReference type="PRINTS" id="PR00599">
    <property type="entry name" value="MAPEPTIDASE"/>
</dbReference>
<dbReference type="GO" id="GO:0008235">
    <property type="term" value="F:metalloexopeptidase activity"/>
    <property type="evidence" value="ECO:0007669"/>
    <property type="project" value="UniProtKB-ARBA"/>
</dbReference>
<dbReference type="PANTHER" id="PTHR46112:SF2">
    <property type="entry name" value="XAA-PRO AMINOPEPTIDASE P-RELATED"/>
    <property type="match status" value="1"/>
</dbReference>
<sequence>MWPWTLHGDLAYPTVTTDRFLRDGDVIWVDAGITWHGYASDYGRTWVVGAKPSDRQHNQFRRWRVVVDSVLDLLKPGVSALQLCNAAAEANDGVRPWIKHFYLAHGVGTESAEMPLIGTDFGEQFDEQLTMQPGMVVVLEPVIWDDGAAGYRAEDIVAVTDTGWIKLSDSVYDPYGLGA</sequence>
<gene>
    <name evidence="2" type="ORF">I553_7993</name>
</gene>
<dbReference type="SUPFAM" id="SSF55920">
    <property type="entry name" value="Creatinase/aminopeptidase"/>
    <property type="match status" value="1"/>
</dbReference>
<dbReference type="EMBL" id="JAOB01000026">
    <property type="protein sequence ID" value="EUA65649.1"/>
    <property type="molecule type" value="Genomic_DNA"/>
</dbReference>
<reference evidence="2" key="1">
    <citation type="submission" date="2014-01" db="EMBL/GenBank/DDBJ databases">
        <authorList>
            <person name="Brown-Elliot B."/>
            <person name="Wallace R."/>
            <person name="Lenaerts A."/>
            <person name="Ordway D."/>
            <person name="DeGroote M.A."/>
            <person name="Parker T."/>
            <person name="Sizemore C."/>
            <person name="Tallon L.J."/>
            <person name="Sadzewicz L.K."/>
            <person name="Sengamalay N."/>
            <person name="Fraser C.M."/>
            <person name="Hine E."/>
            <person name="Shefchek K.A."/>
            <person name="Das S.P."/>
            <person name="Tettelin H."/>
        </authorList>
    </citation>
    <scope>NUCLEOTIDE SEQUENCE [LARGE SCALE GENOMIC DNA]</scope>
    <source>
        <strain evidence="2">4042</strain>
    </source>
</reference>
<dbReference type="PANTHER" id="PTHR46112">
    <property type="entry name" value="AMINOPEPTIDASE"/>
    <property type="match status" value="1"/>
</dbReference>
<name>X8DB96_MYCXE</name>
<dbReference type="InterPro" id="IPR000994">
    <property type="entry name" value="Pept_M24"/>
</dbReference>
<proteinExistence type="predicted"/>
<organism evidence="2">
    <name type="scientific">Mycobacterium xenopi 4042</name>
    <dbReference type="NCBI Taxonomy" id="1299334"/>
    <lineage>
        <taxon>Bacteria</taxon>
        <taxon>Bacillati</taxon>
        <taxon>Actinomycetota</taxon>
        <taxon>Actinomycetes</taxon>
        <taxon>Mycobacteriales</taxon>
        <taxon>Mycobacteriaceae</taxon>
        <taxon>Mycobacterium</taxon>
    </lineage>
</organism>
<comment type="caution">
    <text evidence="2">The sequence shown here is derived from an EMBL/GenBank/DDBJ whole genome shotgun (WGS) entry which is preliminary data.</text>
</comment>
<dbReference type="InterPro" id="IPR050659">
    <property type="entry name" value="Peptidase_M24B"/>
</dbReference>
<dbReference type="PATRIC" id="fig|1299334.3.peg.2156"/>